<dbReference type="GO" id="GO:0016791">
    <property type="term" value="F:phosphatase activity"/>
    <property type="evidence" value="ECO:0007669"/>
    <property type="project" value="TreeGrafter"/>
</dbReference>
<reference evidence="5 6" key="1">
    <citation type="journal article" date="2012" name="J. Bacteriol.">
        <title>Genome Sequence of Blastococcus saxobsidens DD2, a Stone-Inhabiting Bacterium.</title>
        <authorList>
            <person name="Chouaia B."/>
            <person name="Crotti E."/>
            <person name="Brusetti L."/>
            <person name="Daffonchio D."/>
            <person name="Essoussi I."/>
            <person name="Nouioui I."/>
            <person name="Sbissi I."/>
            <person name="Ghodhbane-Gtari F."/>
            <person name="Gtari M."/>
            <person name="Vacherie B."/>
            <person name="Barbe V."/>
            <person name="Medigue C."/>
            <person name="Gury J."/>
            <person name="Pujic P."/>
            <person name="Normand P."/>
        </authorList>
    </citation>
    <scope>NUCLEOTIDE SEQUENCE [LARGE SCALE GENOMIC DNA]</scope>
    <source>
        <strain evidence="5 6">DD2</strain>
    </source>
</reference>
<gene>
    <name evidence="5" type="ordered locus">BLASA_2170</name>
</gene>
<dbReference type="SUPFAM" id="SSF81606">
    <property type="entry name" value="PP2C-like"/>
    <property type="match status" value="1"/>
</dbReference>
<dbReference type="AlphaFoldDB" id="H6RSX5"/>
<evidence type="ECO:0000313" key="6">
    <source>
        <dbReference type="Proteomes" id="UP000007517"/>
    </source>
</evidence>
<protein>
    <submittedName>
        <fullName evidence="5">Serine phosphatase RsbU, regulator of sigma subunit</fullName>
    </submittedName>
</protein>
<feature type="domain" description="GAF" evidence="3">
    <location>
        <begin position="24"/>
        <end position="174"/>
    </location>
</feature>
<proteinExistence type="predicted"/>
<dbReference type="SMART" id="SM00065">
    <property type="entry name" value="GAF"/>
    <property type="match status" value="2"/>
</dbReference>
<dbReference type="eggNOG" id="COG2208">
    <property type="taxonomic scope" value="Bacteria"/>
</dbReference>
<evidence type="ECO:0000259" key="3">
    <source>
        <dbReference type="SMART" id="SM00065"/>
    </source>
</evidence>
<dbReference type="InterPro" id="IPR029016">
    <property type="entry name" value="GAF-like_dom_sf"/>
</dbReference>
<feature type="domain" description="PPM-type phosphatase" evidence="4">
    <location>
        <begin position="366"/>
        <end position="583"/>
    </location>
</feature>
<accession>H6RSX5</accession>
<dbReference type="PANTHER" id="PTHR43156:SF2">
    <property type="entry name" value="STAGE II SPORULATION PROTEIN E"/>
    <property type="match status" value="1"/>
</dbReference>
<dbReference type="SMART" id="SM00331">
    <property type="entry name" value="PP2C_SIG"/>
    <property type="match status" value="1"/>
</dbReference>
<dbReference type="InterPro" id="IPR052016">
    <property type="entry name" value="Bact_Sigma-Reg"/>
</dbReference>
<dbReference type="eggNOG" id="COG2203">
    <property type="taxonomic scope" value="Bacteria"/>
</dbReference>
<dbReference type="PANTHER" id="PTHR43156">
    <property type="entry name" value="STAGE II SPORULATION PROTEIN E-RELATED"/>
    <property type="match status" value="1"/>
</dbReference>
<dbReference type="InterPro" id="IPR036457">
    <property type="entry name" value="PPM-type-like_dom_sf"/>
</dbReference>
<feature type="domain" description="GAF" evidence="3">
    <location>
        <begin position="191"/>
        <end position="346"/>
    </location>
</feature>
<dbReference type="STRING" id="1146883.BLASA_2170"/>
<dbReference type="Pfam" id="PF07228">
    <property type="entry name" value="SpoIIE"/>
    <property type="match status" value="1"/>
</dbReference>
<sequence>MSWDRIRSPQRLAAVARSRLLDTPPEAEFDRLTQLARTLLSAPFAFVTVVDDRRSYWKSCLGVDLPPGAPPQNTVEESFCQYVVSSGEPLVLADVREDARTRDNPSIESMGVVAWAGFPVRTPDGEVLGTFCVVDTEVHEWSETEVAMLADLAAVASDQVALRIAVADAERQRRRAELLDRSATLLTAGLELDDVLAAVGALAVDALGDHAAVHTVQPGGVLRLAVVRSRNGSPRPARRSPVRISTDDQRGPGRVAATGRSELVTDVPATLGSLGEPVRRAAEVLGAVSSVSVPLRPPGAEVLGVLTVVRTGGSPPHDAGDVELAEVIAGRAALVLDNARRFSQERDFSLRLQEALLTPPPQPDDLAMAVRYSPAERRAAVGGDWYDAFLLPDGATALVIGDVTGHDRTAAVAMGQLRGLIRAIAYDTDAAPAEVLVRSDIAAAGLEMATTATALVARIDRPDARSGDRVLRWSNAGHPAPALLDTEGQVRLLDTKPNRMLGVEPTVERDEHTALLTAGQTLLLFTDGLIERRGADYDQGIAALLEALAGLQDLPLEDLADTLLRRLQPAVAEDDVALIAVRVMRRAPS</sequence>
<dbReference type="Pfam" id="PF01590">
    <property type="entry name" value="GAF"/>
    <property type="match status" value="1"/>
</dbReference>
<dbReference type="Pfam" id="PF13185">
    <property type="entry name" value="GAF_2"/>
    <property type="match status" value="1"/>
</dbReference>
<feature type="region of interest" description="Disordered" evidence="2">
    <location>
        <begin position="230"/>
        <end position="255"/>
    </location>
</feature>
<organism evidence="5 6">
    <name type="scientific">Blastococcus saxobsidens (strain DD2)</name>
    <dbReference type="NCBI Taxonomy" id="1146883"/>
    <lineage>
        <taxon>Bacteria</taxon>
        <taxon>Bacillati</taxon>
        <taxon>Actinomycetota</taxon>
        <taxon>Actinomycetes</taxon>
        <taxon>Geodermatophilales</taxon>
        <taxon>Geodermatophilaceae</taxon>
        <taxon>Blastococcus</taxon>
    </lineage>
</organism>
<dbReference type="Proteomes" id="UP000007517">
    <property type="component" value="Chromosome"/>
</dbReference>
<evidence type="ECO:0000259" key="4">
    <source>
        <dbReference type="SMART" id="SM00331"/>
    </source>
</evidence>
<dbReference type="KEGG" id="bsd:BLASA_2170"/>
<name>H6RSX5_BLASD</name>
<evidence type="ECO:0000256" key="2">
    <source>
        <dbReference type="SAM" id="MobiDB-lite"/>
    </source>
</evidence>
<keyword evidence="6" id="KW-1185">Reference proteome</keyword>
<reference evidence="6" key="2">
    <citation type="submission" date="2012-02" db="EMBL/GenBank/DDBJ databases">
        <title>Complete genome sequence of Blastococcus saxobsidens strain DD2.</title>
        <authorList>
            <person name="Genoscope."/>
        </authorList>
    </citation>
    <scope>NUCLEOTIDE SEQUENCE [LARGE SCALE GENOMIC DNA]</scope>
    <source>
        <strain evidence="6">DD2</strain>
    </source>
</reference>
<dbReference type="InterPro" id="IPR001932">
    <property type="entry name" value="PPM-type_phosphatase-like_dom"/>
</dbReference>
<dbReference type="InterPro" id="IPR003018">
    <property type="entry name" value="GAF"/>
</dbReference>
<dbReference type="EMBL" id="FO117623">
    <property type="protein sequence ID" value="CCG03078.1"/>
    <property type="molecule type" value="Genomic_DNA"/>
</dbReference>
<dbReference type="RefSeq" id="WP_014375961.1">
    <property type="nucleotide sequence ID" value="NC_016943.1"/>
</dbReference>
<dbReference type="SUPFAM" id="SSF55781">
    <property type="entry name" value="GAF domain-like"/>
    <property type="match status" value="2"/>
</dbReference>
<dbReference type="HOGENOM" id="CLU_000445_43_8_11"/>
<evidence type="ECO:0000313" key="5">
    <source>
        <dbReference type="EMBL" id="CCG03078.1"/>
    </source>
</evidence>
<dbReference type="Gene3D" id="3.60.40.10">
    <property type="entry name" value="PPM-type phosphatase domain"/>
    <property type="match status" value="1"/>
</dbReference>
<evidence type="ECO:0000256" key="1">
    <source>
        <dbReference type="ARBA" id="ARBA00022801"/>
    </source>
</evidence>
<dbReference type="Gene3D" id="3.30.450.40">
    <property type="match status" value="2"/>
</dbReference>
<keyword evidence="1" id="KW-0378">Hydrolase</keyword>